<name>A0A1C7NCQ4_9FUNG</name>
<dbReference type="InterPro" id="IPR001584">
    <property type="entry name" value="Integrase_cat-core"/>
</dbReference>
<dbReference type="InterPro" id="IPR050951">
    <property type="entry name" value="Retrovirus_Pol_polyprotein"/>
</dbReference>
<protein>
    <submittedName>
        <fullName evidence="2">Pro-Pol polyprotein</fullName>
    </submittedName>
</protein>
<evidence type="ECO:0000259" key="1">
    <source>
        <dbReference type="PROSITE" id="PS50994"/>
    </source>
</evidence>
<dbReference type="Gene3D" id="3.30.420.10">
    <property type="entry name" value="Ribonuclease H-like superfamily/Ribonuclease H"/>
    <property type="match status" value="1"/>
</dbReference>
<dbReference type="GO" id="GO:0005634">
    <property type="term" value="C:nucleus"/>
    <property type="evidence" value="ECO:0007669"/>
    <property type="project" value="UniProtKB-ARBA"/>
</dbReference>
<proteinExistence type="predicted"/>
<gene>
    <name evidence="2" type="primary">pro-pol_0</name>
    <name evidence="2" type="ORF">A0J61_05212</name>
</gene>
<organism evidence="2 3">
    <name type="scientific">Choanephora cucurbitarum</name>
    <dbReference type="NCBI Taxonomy" id="101091"/>
    <lineage>
        <taxon>Eukaryota</taxon>
        <taxon>Fungi</taxon>
        <taxon>Fungi incertae sedis</taxon>
        <taxon>Mucoromycota</taxon>
        <taxon>Mucoromycotina</taxon>
        <taxon>Mucoromycetes</taxon>
        <taxon>Mucorales</taxon>
        <taxon>Mucorineae</taxon>
        <taxon>Choanephoraceae</taxon>
        <taxon>Choanephoroideae</taxon>
        <taxon>Choanephora</taxon>
    </lineage>
</organism>
<dbReference type="Proteomes" id="UP000093000">
    <property type="component" value="Unassembled WGS sequence"/>
</dbReference>
<dbReference type="OrthoDB" id="2281046at2759"/>
<dbReference type="InterPro" id="IPR012337">
    <property type="entry name" value="RNaseH-like_sf"/>
</dbReference>
<dbReference type="PANTHER" id="PTHR37984:SF5">
    <property type="entry name" value="PROTEIN NYNRIN-LIKE"/>
    <property type="match status" value="1"/>
</dbReference>
<dbReference type="InterPro" id="IPR036397">
    <property type="entry name" value="RNaseH_sf"/>
</dbReference>
<dbReference type="GO" id="GO:0003676">
    <property type="term" value="F:nucleic acid binding"/>
    <property type="evidence" value="ECO:0007669"/>
    <property type="project" value="InterPro"/>
</dbReference>
<evidence type="ECO:0000313" key="3">
    <source>
        <dbReference type="Proteomes" id="UP000093000"/>
    </source>
</evidence>
<dbReference type="SUPFAM" id="SSF53098">
    <property type="entry name" value="Ribonuclease H-like"/>
    <property type="match status" value="1"/>
</dbReference>
<keyword evidence="3" id="KW-1185">Reference proteome</keyword>
<reference evidence="2 3" key="1">
    <citation type="submission" date="2016-03" db="EMBL/GenBank/DDBJ databases">
        <title>Choanephora cucurbitarum.</title>
        <authorList>
            <person name="Min B."/>
            <person name="Park H."/>
            <person name="Park J.-H."/>
            <person name="Shin H.-D."/>
            <person name="Choi I.-G."/>
        </authorList>
    </citation>
    <scope>NUCLEOTIDE SEQUENCE [LARGE SCALE GENOMIC DNA]</scope>
    <source>
        <strain evidence="2 3">KUS-F28377</strain>
    </source>
</reference>
<dbReference type="InParanoid" id="A0A1C7NCQ4"/>
<evidence type="ECO:0000313" key="2">
    <source>
        <dbReference type="EMBL" id="OBZ86740.1"/>
    </source>
</evidence>
<comment type="caution">
    <text evidence="2">The sequence shown here is derived from an EMBL/GenBank/DDBJ whole genome shotgun (WGS) entry which is preliminary data.</text>
</comment>
<dbReference type="PANTHER" id="PTHR37984">
    <property type="entry name" value="PROTEIN CBG26694"/>
    <property type="match status" value="1"/>
</dbReference>
<feature type="domain" description="Integrase catalytic" evidence="1">
    <location>
        <begin position="46"/>
        <end position="143"/>
    </location>
</feature>
<dbReference type="STRING" id="101091.A0A1C7NCQ4"/>
<dbReference type="Pfam" id="PF00665">
    <property type="entry name" value="rve"/>
    <property type="match status" value="1"/>
</dbReference>
<dbReference type="PROSITE" id="PS50994">
    <property type="entry name" value="INTEGRASE"/>
    <property type="match status" value="1"/>
</dbReference>
<dbReference type="EMBL" id="LUGH01000275">
    <property type="protein sequence ID" value="OBZ86740.1"/>
    <property type="molecule type" value="Genomic_DNA"/>
</dbReference>
<sequence>MVKAVHNNGMHWPKLREQALMVAKKCAQCQKFNIVKTGYNPHKPVHSSLPGDHWAIDLAGPLPVTERNNRYMLVMIDICTRFVILRPIPNKTAEAVVQALIPVFCDFGIPRILQSDNGKEFANQVMQRFKAKAWFDHRLITPY</sequence>
<dbReference type="AlphaFoldDB" id="A0A1C7NCQ4"/>
<dbReference type="GO" id="GO:0015074">
    <property type="term" value="P:DNA integration"/>
    <property type="evidence" value="ECO:0007669"/>
    <property type="project" value="InterPro"/>
</dbReference>
<accession>A0A1C7NCQ4</accession>